<keyword evidence="7 13" id="KW-0812">Transmembrane</keyword>
<feature type="transmembrane region" description="Helical" evidence="13">
    <location>
        <begin position="230"/>
        <end position="250"/>
    </location>
</feature>
<comment type="caution">
    <text evidence="14">The sequence shown here is derived from an EMBL/GenBank/DDBJ whole genome shotgun (WGS) entry which is preliminary data.</text>
</comment>
<dbReference type="PANTHER" id="PTHR10791:SF112">
    <property type="entry name" value="SUGAR TRANSPORTER SWEET1"/>
    <property type="match status" value="1"/>
</dbReference>
<dbReference type="InterPro" id="IPR004316">
    <property type="entry name" value="SWEET_rpt"/>
</dbReference>
<dbReference type="GO" id="GO:0005886">
    <property type="term" value="C:plasma membrane"/>
    <property type="evidence" value="ECO:0007669"/>
    <property type="project" value="UniProtKB-SubCell"/>
</dbReference>
<dbReference type="Gene3D" id="1.20.1280.290">
    <property type="match status" value="2"/>
</dbReference>
<keyword evidence="11 13" id="KW-0472">Membrane</keyword>
<sequence>MGFGTVILPYLSVTAVASTIGLFLCGLEICAKIRRRGSTDGTGGAPFLIGFISCVFWLQYGFVIADRTVIFNNIVGLTLYTGYLSYYYIKTRNKASWSIFHWTTQRNMPDKNENDNNCTTSCSKLMTFAIENYYLNRIIFLELICGAFAIYGVNHMELEDGGKSWLGTVCILLNIATIGAPLFQIGEVFRTKSSESLPLPLCLASFAVSVQWLAYGIIVEDFVIQMPNYIATFLSIVQLSLFVIYPANGARHGDKVYEKMKEDYDKYENNNDIRLDI</sequence>
<evidence type="ECO:0000256" key="8">
    <source>
        <dbReference type="ARBA" id="ARBA00022737"/>
    </source>
</evidence>
<evidence type="ECO:0000256" key="12">
    <source>
        <dbReference type="ARBA" id="ARBA00055578"/>
    </source>
</evidence>
<reference evidence="14 15" key="1">
    <citation type="journal article" date="2017" name="Curr. Biol.">
        <title>Genome architecture and evolution of a unichromosomal asexual nematode.</title>
        <authorList>
            <person name="Fradin H."/>
            <person name="Zegar C."/>
            <person name="Gutwein M."/>
            <person name="Lucas J."/>
            <person name="Kovtun M."/>
            <person name="Corcoran D."/>
            <person name="Baugh L.R."/>
            <person name="Kiontke K."/>
            <person name="Gunsalus K."/>
            <person name="Fitch D.H."/>
            <person name="Piano F."/>
        </authorList>
    </citation>
    <scope>NUCLEOTIDE SEQUENCE [LARGE SCALE GENOMIC DNA]</scope>
    <source>
        <strain evidence="14">PF1309</strain>
    </source>
</reference>
<feature type="transmembrane region" description="Helical" evidence="13">
    <location>
        <begin position="69"/>
        <end position="89"/>
    </location>
</feature>
<accession>A0A2A2JP88</accession>
<keyword evidence="5" id="KW-1003">Cell membrane</keyword>
<evidence type="ECO:0000256" key="4">
    <source>
        <dbReference type="ARBA" id="ARBA00022448"/>
    </source>
</evidence>
<keyword evidence="9 13" id="KW-1133">Transmembrane helix</keyword>
<feature type="transmembrane region" description="Helical" evidence="13">
    <location>
        <begin position="43"/>
        <end position="63"/>
    </location>
</feature>
<dbReference type="GO" id="GO:0051119">
    <property type="term" value="F:sugar transmembrane transporter activity"/>
    <property type="evidence" value="ECO:0007669"/>
    <property type="project" value="InterPro"/>
</dbReference>
<evidence type="ECO:0000256" key="2">
    <source>
        <dbReference type="ARBA" id="ARBA00004653"/>
    </source>
</evidence>
<evidence type="ECO:0000256" key="9">
    <source>
        <dbReference type="ARBA" id="ARBA00022989"/>
    </source>
</evidence>
<evidence type="ECO:0000256" key="6">
    <source>
        <dbReference type="ARBA" id="ARBA00022597"/>
    </source>
</evidence>
<dbReference type="Pfam" id="PF03083">
    <property type="entry name" value="MtN3_slv"/>
    <property type="match status" value="2"/>
</dbReference>
<evidence type="ECO:0000313" key="14">
    <source>
        <dbReference type="EMBL" id="PAV63535.1"/>
    </source>
</evidence>
<feature type="transmembrane region" description="Helical" evidence="13">
    <location>
        <begin position="197"/>
        <end position="218"/>
    </location>
</feature>
<comment type="similarity">
    <text evidence="3 13">Belongs to the SWEET sugar transporter family.</text>
</comment>
<dbReference type="Proteomes" id="UP000218231">
    <property type="component" value="Unassembled WGS sequence"/>
</dbReference>
<feature type="transmembrane region" description="Helical" evidence="13">
    <location>
        <begin position="134"/>
        <end position="153"/>
    </location>
</feature>
<dbReference type="EMBL" id="LIAE01010301">
    <property type="protein sequence ID" value="PAV63535.1"/>
    <property type="molecule type" value="Genomic_DNA"/>
</dbReference>
<organism evidence="14 15">
    <name type="scientific">Diploscapter pachys</name>
    <dbReference type="NCBI Taxonomy" id="2018661"/>
    <lineage>
        <taxon>Eukaryota</taxon>
        <taxon>Metazoa</taxon>
        <taxon>Ecdysozoa</taxon>
        <taxon>Nematoda</taxon>
        <taxon>Chromadorea</taxon>
        <taxon>Rhabditida</taxon>
        <taxon>Rhabditina</taxon>
        <taxon>Rhabditomorpha</taxon>
        <taxon>Rhabditoidea</taxon>
        <taxon>Rhabditidae</taxon>
        <taxon>Diploscapter</taxon>
    </lineage>
</organism>
<feature type="transmembrane region" description="Helical" evidence="13">
    <location>
        <begin position="165"/>
        <end position="185"/>
    </location>
</feature>
<keyword evidence="6 13" id="KW-0762">Sugar transport</keyword>
<evidence type="ECO:0000256" key="1">
    <source>
        <dbReference type="ARBA" id="ARBA00004651"/>
    </source>
</evidence>
<keyword evidence="4 13" id="KW-0813">Transport</keyword>
<keyword evidence="15" id="KW-1185">Reference proteome</keyword>
<evidence type="ECO:0000256" key="5">
    <source>
        <dbReference type="ARBA" id="ARBA00022475"/>
    </source>
</evidence>
<evidence type="ECO:0000256" key="10">
    <source>
        <dbReference type="ARBA" id="ARBA00023034"/>
    </source>
</evidence>
<dbReference type="FunFam" id="1.20.1280.290:FF:000010">
    <property type="entry name" value="Sugar transporter SWEET"/>
    <property type="match status" value="1"/>
</dbReference>
<evidence type="ECO:0000256" key="7">
    <source>
        <dbReference type="ARBA" id="ARBA00022692"/>
    </source>
</evidence>
<dbReference type="GO" id="GO:0000139">
    <property type="term" value="C:Golgi membrane"/>
    <property type="evidence" value="ECO:0007669"/>
    <property type="project" value="UniProtKB-SubCell"/>
</dbReference>
<comment type="function">
    <text evidence="12">Mediates both low-affinity uptake and efflux of sugar across the membrane.</text>
</comment>
<evidence type="ECO:0000313" key="15">
    <source>
        <dbReference type="Proteomes" id="UP000218231"/>
    </source>
</evidence>
<protein>
    <recommendedName>
        <fullName evidence="13">Sugar transporter SWEET</fullName>
    </recommendedName>
</protein>
<comment type="subcellular location">
    <subcellularLocation>
        <location evidence="1 13">Cell membrane</location>
        <topology evidence="1 13">Multi-pass membrane protein</topology>
    </subcellularLocation>
    <subcellularLocation>
        <location evidence="2">Golgi apparatus membrane</location>
        <topology evidence="2">Multi-pass membrane protein</topology>
    </subcellularLocation>
</comment>
<gene>
    <name evidence="14" type="ORF">WR25_07692</name>
</gene>
<evidence type="ECO:0000256" key="13">
    <source>
        <dbReference type="RuleBase" id="RU910715"/>
    </source>
</evidence>
<keyword evidence="8" id="KW-0677">Repeat</keyword>
<evidence type="ECO:0000256" key="11">
    <source>
        <dbReference type="ARBA" id="ARBA00023136"/>
    </source>
</evidence>
<proteinExistence type="inferred from homology"/>
<dbReference type="InterPro" id="IPR047664">
    <property type="entry name" value="SWEET"/>
</dbReference>
<dbReference type="AlphaFoldDB" id="A0A2A2JP88"/>
<evidence type="ECO:0000256" key="3">
    <source>
        <dbReference type="ARBA" id="ARBA00007809"/>
    </source>
</evidence>
<comment type="function">
    <text evidence="13">Mediates sugar transport across membranes.</text>
</comment>
<feature type="transmembrane region" description="Helical" evidence="13">
    <location>
        <begin position="6"/>
        <end position="31"/>
    </location>
</feature>
<dbReference type="OrthoDB" id="409725at2759"/>
<dbReference type="FunFam" id="1.20.1280.290:FF:000004">
    <property type="entry name" value="Sugar transporter SWEET"/>
    <property type="match status" value="1"/>
</dbReference>
<dbReference type="PANTHER" id="PTHR10791">
    <property type="entry name" value="RAG1-ACTIVATING PROTEIN 1"/>
    <property type="match status" value="1"/>
</dbReference>
<name>A0A2A2JP88_9BILA</name>
<keyword evidence="10" id="KW-0333">Golgi apparatus</keyword>